<keyword evidence="2" id="KW-1185">Reference proteome</keyword>
<protein>
    <submittedName>
        <fullName evidence="1">Uncharacterized protein</fullName>
    </submittedName>
</protein>
<dbReference type="AlphaFoldDB" id="A0A367JZ68"/>
<dbReference type="Proteomes" id="UP000252139">
    <property type="component" value="Unassembled WGS sequence"/>
</dbReference>
<name>A0A367JZ68_RHIAZ</name>
<feature type="non-terminal residue" evidence="1">
    <location>
        <position position="55"/>
    </location>
</feature>
<sequence length="55" mass="6125">MPIAFENFSLTEEIHQLVILPTIVEALCFVKTLIANRLILATVFAECAAHAQEQI</sequence>
<reference evidence="1 2" key="1">
    <citation type="journal article" date="2018" name="G3 (Bethesda)">
        <title>Phylogenetic and Phylogenomic Definition of Rhizopus Species.</title>
        <authorList>
            <person name="Gryganskyi A.P."/>
            <person name="Golan J."/>
            <person name="Dolatabadi S."/>
            <person name="Mondo S."/>
            <person name="Robb S."/>
            <person name="Idnurm A."/>
            <person name="Muszewska A."/>
            <person name="Steczkiewicz K."/>
            <person name="Masonjones S."/>
            <person name="Liao H.L."/>
            <person name="Gajdeczka M.T."/>
            <person name="Anike F."/>
            <person name="Vuek A."/>
            <person name="Anishchenko I.M."/>
            <person name="Voigt K."/>
            <person name="de Hoog G.S."/>
            <person name="Smith M.E."/>
            <person name="Heitman J."/>
            <person name="Vilgalys R."/>
            <person name="Stajich J.E."/>
        </authorList>
    </citation>
    <scope>NUCLEOTIDE SEQUENCE [LARGE SCALE GENOMIC DNA]</scope>
    <source>
        <strain evidence="1 2">CBS 357.93</strain>
    </source>
</reference>
<accession>A0A367JZ68</accession>
<evidence type="ECO:0000313" key="2">
    <source>
        <dbReference type="Proteomes" id="UP000252139"/>
    </source>
</evidence>
<gene>
    <name evidence="1" type="ORF">CU097_014450</name>
</gene>
<dbReference type="EMBL" id="PJQL01000488">
    <property type="protein sequence ID" value="RCH95233.1"/>
    <property type="molecule type" value="Genomic_DNA"/>
</dbReference>
<comment type="caution">
    <text evidence="1">The sequence shown here is derived from an EMBL/GenBank/DDBJ whole genome shotgun (WGS) entry which is preliminary data.</text>
</comment>
<evidence type="ECO:0000313" key="1">
    <source>
        <dbReference type="EMBL" id="RCH95233.1"/>
    </source>
</evidence>
<organism evidence="1 2">
    <name type="scientific">Rhizopus azygosporus</name>
    <name type="common">Rhizopus microsporus var. azygosporus</name>
    <dbReference type="NCBI Taxonomy" id="86630"/>
    <lineage>
        <taxon>Eukaryota</taxon>
        <taxon>Fungi</taxon>
        <taxon>Fungi incertae sedis</taxon>
        <taxon>Mucoromycota</taxon>
        <taxon>Mucoromycotina</taxon>
        <taxon>Mucoromycetes</taxon>
        <taxon>Mucorales</taxon>
        <taxon>Mucorineae</taxon>
        <taxon>Rhizopodaceae</taxon>
        <taxon>Rhizopus</taxon>
    </lineage>
</organism>
<proteinExistence type="predicted"/>